<feature type="domain" description="MaoC-like" evidence="1">
    <location>
        <begin position="25"/>
        <end position="131"/>
    </location>
</feature>
<name>A0A381PZI9_9ZZZZ</name>
<organism evidence="2">
    <name type="scientific">marine metagenome</name>
    <dbReference type="NCBI Taxonomy" id="408172"/>
    <lineage>
        <taxon>unclassified sequences</taxon>
        <taxon>metagenomes</taxon>
        <taxon>ecological metagenomes</taxon>
    </lineage>
</organism>
<dbReference type="PANTHER" id="PTHR43664">
    <property type="entry name" value="MONOAMINE OXIDASE-RELATED"/>
    <property type="match status" value="1"/>
</dbReference>
<accession>A0A381PZI9</accession>
<evidence type="ECO:0000259" key="1">
    <source>
        <dbReference type="Pfam" id="PF01575"/>
    </source>
</evidence>
<reference evidence="2" key="1">
    <citation type="submission" date="2018-05" db="EMBL/GenBank/DDBJ databases">
        <authorList>
            <person name="Lanie J.A."/>
            <person name="Ng W.-L."/>
            <person name="Kazmierczak K.M."/>
            <person name="Andrzejewski T.M."/>
            <person name="Davidsen T.M."/>
            <person name="Wayne K.J."/>
            <person name="Tettelin H."/>
            <person name="Glass J.I."/>
            <person name="Rusch D."/>
            <person name="Podicherti R."/>
            <person name="Tsui H.-C.T."/>
            <person name="Winkler M.E."/>
        </authorList>
    </citation>
    <scope>NUCLEOTIDE SEQUENCE</scope>
</reference>
<dbReference type="Gene3D" id="3.10.129.10">
    <property type="entry name" value="Hotdog Thioesterase"/>
    <property type="match status" value="1"/>
</dbReference>
<dbReference type="PANTHER" id="PTHR43664:SF1">
    <property type="entry name" value="BETA-METHYLMALYL-COA DEHYDRATASE"/>
    <property type="match status" value="1"/>
</dbReference>
<dbReference type="InterPro" id="IPR002539">
    <property type="entry name" value="MaoC-like_dom"/>
</dbReference>
<dbReference type="EMBL" id="UINC01001150">
    <property type="protein sequence ID" value="SUZ72455.1"/>
    <property type="molecule type" value="Genomic_DNA"/>
</dbReference>
<protein>
    <recommendedName>
        <fullName evidence="1">MaoC-like domain-containing protein</fullName>
    </recommendedName>
</protein>
<proteinExistence type="predicted"/>
<dbReference type="InterPro" id="IPR052342">
    <property type="entry name" value="MCH/BMMD"/>
</dbReference>
<dbReference type="AlphaFoldDB" id="A0A381PZI9"/>
<evidence type="ECO:0000313" key="2">
    <source>
        <dbReference type="EMBL" id="SUZ72455.1"/>
    </source>
</evidence>
<dbReference type="Pfam" id="PF01575">
    <property type="entry name" value="MaoC_dehydratas"/>
    <property type="match status" value="1"/>
</dbReference>
<sequence>MNDDLPPRPHHGWTFHEVPLGKRWSTSKRTVTETDLVVYATQFGFVEGLFLDATGSERAGYAGRLVPGSLVMSIAEGLIISGGAIAGTGMAYLGAEVQVKGPTFVNDTLQVVAEVTEARLTSKQDRGIVTTRNEVFNQHGDVVMVYTPTRMIRTEHLND</sequence>
<gene>
    <name evidence="2" type="ORF">METZ01_LOCUS25309</name>
</gene>
<dbReference type="SUPFAM" id="SSF54637">
    <property type="entry name" value="Thioesterase/thiol ester dehydrase-isomerase"/>
    <property type="match status" value="1"/>
</dbReference>
<dbReference type="InterPro" id="IPR029069">
    <property type="entry name" value="HotDog_dom_sf"/>
</dbReference>